<reference evidence="1" key="1">
    <citation type="submission" date="2022-03" db="EMBL/GenBank/DDBJ databases">
        <authorList>
            <person name="Sayadi A."/>
        </authorList>
    </citation>
    <scope>NUCLEOTIDE SEQUENCE</scope>
</reference>
<name>A0A9P0LM57_ACAOB</name>
<comment type="caution">
    <text evidence="1">The sequence shown here is derived from an EMBL/GenBank/DDBJ whole genome shotgun (WGS) entry which is preliminary data.</text>
</comment>
<dbReference type="OrthoDB" id="7692348at2759"/>
<gene>
    <name evidence="1" type="ORF">ACAOBT_LOCUS21874</name>
</gene>
<dbReference type="Proteomes" id="UP001152888">
    <property type="component" value="Unassembled WGS sequence"/>
</dbReference>
<organism evidence="1 2">
    <name type="scientific">Acanthoscelides obtectus</name>
    <name type="common">Bean weevil</name>
    <name type="synonym">Bruchus obtectus</name>
    <dbReference type="NCBI Taxonomy" id="200917"/>
    <lineage>
        <taxon>Eukaryota</taxon>
        <taxon>Metazoa</taxon>
        <taxon>Ecdysozoa</taxon>
        <taxon>Arthropoda</taxon>
        <taxon>Hexapoda</taxon>
        <taxon>Insecta</taxon>
        <taxon>Pterygota</taxon>
        <taxon>Neoptera</taxon>
        <taxon>Endopterygota</taxon>
        <taxon>Coleoptera</taxon>
        <taxon>Polyphaga</taxon>
        <taxon>Cucujiformia</taxon>
        <taxon>Chrysomeloidea</taxon>
        <taxon>Chrysomelidae</taxon>
        <taxon>Bruchinae</taxon>
        <taxon>Bruchini</taxon>
        <taxon>Acanthoscelides</taxon>
    </lineage>
</organism>
<evidence type="ECO:0000313" key="2">
    <source>
        <dbReference type="Proteomes" id="UP001152888"/>
    </source>
</evidence>
<evidence type="ECO:0000313" key="1">
    <source>
        <dbReference type="EMBL" id="CAH1994014.1"/>
    </source>
</evidence>
<protein>
    <submittedName>
        <fullName evidence="1">Uncharacterized protein</fullName>
    </submittedName>
</protein>
<accession>A0A9P0LM57</accession>
<proteinExistence type="predicted"/>
<dbReference type="AlphaFoldDB" id="A0A9P0LM57"/>
<keyword evidence="2" id="KW-1185">Reference proteome</keyword>
<dbReference type="EMBL" id="CAKOFQ010007189">
    <property type="protein sequence ID" value="CAH1994014.1"/>
    <property type="molecule type" value="Genomic_DNA"/>
</dbReference>
<sequence>MRMTPDTELTEAADKYAKAEAMCAFAGAVRAAEAAAEGCLLRNTVVPPVIVTEDVDIVPHSCNGREVIGKVPCLNDKNSPIFHFRKPTSQH</sequence>